<dbReference type="Pfam" id="PF12945">
    <property type="entry name" value="PilZNR"/>
    <property type="match status" value="1"/>
</dbReference>
<dbReference type="EMBL" id="SLUI01000001">
    <property type="protein sequence ID" value="TCL40136.1"/>
    <property type="molecule type" value="Genomic_DNA"/>
</dbReference>
<evidence type="ECO:0000259" key="1">
    <source>
        <dbReference type="Pfam" id="PF07238"/>
    </source>
</evidence>
<dbReference type="Gene3D" id="2.40.10.220">
    <property type="entry name" value="predicted glycosyltransferase like domains"/>
    <property type="match status" value="1"/>
</dbReference>
<keyword evidence="3" id="KW-0966">Cell projection</keyword>
<evidence type="ECO:0000313" key="4">
    <source>
        <dbReference type="Proteomes" id="UP000295063"/>
    </source>
</evidence>
<feature type="domain" description="PilZ" evidence="1">
    <location>
        <begin position="79"/>
        <end position="190"/>
    </location>
</feature>
<accession>A0A4R1Q6C5</accession>
<gene>
    <name evidence="3" type="ORF">EV210_101337</name>
</gene>
<feature type="domain" description="Type III secretion system flagellar brake protein YcgR PilZN" evidence="2">
    <location>
        <begin position="4"/>
        <end position="72"/>
    </location>
</feature>
<keyword evidence="4" id="KW-1185">Reference proteome</keyword>
<dbReference type="InterPro" id="IPR009875">
    <property type="entry name" value="PilZ_domain"/>
</dbReference>
<keyword evidence="3" id="KW-0282">Flagellum</keyword>
<reference evidence="3 4" key="1">
    <citation type="submission" date="2019-03" db="EMBL/GenBank/DDBJ databases">
        <title>Genomic Encyclopedia of Type Strains, Phase IV (KMG-IV): sequencing the most valuable type-strain genomes for metagenomic binning, comparative biology and taxonomic classification.</title>
        <authorList>
            <person name="Goeker M."/>
        </authorList>
    </citation>
    <scope>NUCLEOTIDE SEQUENCE [LARGE SCALE GENOMIC DNA]</scope>
    <source>
        <strain evidence="3 4">DSM 15969</strain>
    </source>
</reference>
<evidence type="ECO:0000313" key="3">
    <source>
        <dbReference type="EMBL" id="TCL40136.1"/>
    </source>
</evidence>
<dbReference type="Proteomes" id="UP000295063">
    <property type="component" value="Unassembled WGS sequence"/>
</dbReference>
<sequence>MNSNEQYGSRIEEIIGDEIVIAMPMSKGYPVMLAQGQSFTGQFIIDGAVYQFTSKLLRKTIHPIPTWVVCLPQELKKVQLRSFVRTSAMIPVQFKLLAQDEAGAAVDTPTFNVQTKDISGGGLQIVARQTFEIGAKGQLIIDIPGSDSFLAIGEVVRVEQPQAENPIFWVGIKFIEIQERDRSKLIKYIFKKQLEQRQKGV</sequence>
<dbReference type="SUPFAM" id="SSF141371">
    <property type="entry name" value="PilZ domain-like"/>
    <property type="match status" value="2"/>
</dbReference>
<dbReference type="OrthoDB" id="5242935at2"/>
<comment type="caution">
    <text evidence="3">The sequence shown here is derived from an EMBL/GenBank/DDBJ whole genome shotgun (WGS) entry which is preliminary data.</text>
</comment>
<keyword evidence="3" id="KW-0969">Cilium</keyword>
<protein>
    <submittedName>
        <fullName evidence="3">C-di-GMP-binding flagellar brake protein YcgR</fullName>
    </submittedName>
</protein>
<proteinExistence type="predicted"/>
<evidence type="ECO:0000259" key="2">
    <source>
        <dbReference type="Pfam" id="PF12945"/>
    </source>
</evidence>
<name>A0A4R1Q6C5_9FIRM</name>
<dbReference type="AlphaFoldDB" id="A0A4R1Q6C5"/>
<dbReference type="InterPro" id="IPR009926">
    <property type="entry name" value="T3SS_YcgR_PilZN"/>
</dbReference>
<organism evidence="3 4">
    <name type="scientific">Anaerospora hongkongensis</name>
    <dbReference type="NCBI Taxonomy" id="244830"/>
    <lineage>
        <taxon>Bacteria</taxon>
        <taxon>Bacillati</taxon>
        <taxon>Bacillota</taxon>
        <taxon>Negativicutes</taxon>
        <taxon>Selenomonadales</taxon>
        <taxon>Sporomusaceae</taxon>
        <taxon>Anaerospora</taxon>
    </lineage>
</organism>
<dbReference type="GO" id="GO:0035438">
    <property type="term" value="F:cyclic-di-GMP binding"/>
    <property type="evidence" value="ECO:0007669"/>
    <property type="project" value="InterPro"/>
</dbReference>
<dbReference type="Pfam" id="PF07238">
    <property type="entry name" value="PilZ"/>
    <property type="match status" value="1"/>
</dbReference>